<dbReference type="Pfam" id="PF05577">
    <property type="entry name" value="Peptidase_S28"/>
    <property type="match status" value="1"/>
</dbReference>
<dbReference type="EMBL" id="VJMI01008948">
    <property type="protein sequence ID" value="KAF0760061.1"/>
    <property type="molecule type" value="Genomic_DNA"/>
</dbReference>
<dbReference type="GO" id="GO:0006508">
    <property type="term" value="P:proteolysis"/>
    <property type="evidence" value="ECO:0007669"/>
    <property type="project" value="UniProtKB-KW"/>
</dbReference>
<dbReference type="AlphaFoldDB" id="A0A6A5AKG2"/>
<protein>
    <recommendedName>
        <fullName evidence="8">Serine carboxypeptidase S28</fullName>
    </recommendedName>
</protein>
<evidence type="ECO:0000256" key="3">
    <source>
        <dbReference type="ARBA" id="ARBA00022729"/>
    </source>
</evidence>
<proteinExistence type="inferred from homology"/>
<accession>A0A6A5AKG2</accession>
<sequence length="546" mass="60102">MDRLTMWTAQDIHYEPGPADAQVRTFHVLYLHISSTQLTCSFDSSCNNQHTTMVRVLALASIATALASATPSLNVHQFRISDFLDEVDPVSLETTEAAVDQELWFSNQKLDHANPSNSNVWNQRYFVNSTFYGGPGSPVFLTIEGEWTASLSTVTSGGYYFNALAKKHKALIVSLEHRFYGKSQPFANLSTANLKYLSADQALADIANFQDFFSKSQNITADSKWVAVGASYAGMLSTWLKLKYPTRFAGTWASSAPILAKEDYFEYSDHVSEGLRYFGGDQCVNRITAATTELHRLVASSKPDDVASLNKLFKPCYEFTSNDDRGVFEGQIYGAFQGPAQANDYAKKNLDFVCKAFANTTVSPIEALSAYIGNNVPDKCTYNSLQGYIQYYQNVVIAPVDTGSRQWFYQTCSEFGFGQTTSTSIGAFSPLQFGTVDVVQRKLCAAVFNITDTAARVARTNAKYGGLKVDVPNVVSVTGTIDPWDALALTNATGAVNAKTDVVEILATSHCRDYYTPRATDSGHLVWAHQRIDQAIDRYVNGHASC</sequence>
<dbReference type="PANTHER" id="PTHR11010:SF117">
    <property type="entry name" value="SERINE PROTEASE 16"/>
    <property type="match status" value="1"/>
</dbReference>
<evidence type="ECO:0000313" key="6">
    <source>
        <dbReference type="EMBL" id="KAF0760061.1"/>
    </source>
</evidence>
<dbReference type="InterPro" id="IPR029058">
    <property type="entry name" value="AB_hydrolase_fold"/>
</dbReference>
<evidence type="ECO:0000256" key="5">
    <source>
        <dbReference type="ARBA" id="ARBA00023180"/>
    </source>
</evidence>
<gene>
    <name evidence="6" type="ORF">AaE_003624</name>
</gene>
<dbReference type="Gene3D" id="3.40.50.1820">
    <property type="entry name" value="alpha/beta hydrolase"/>
    <property type="match status" value="1"/>
</dbReference>
<keyword evidence="3" id="KW-0732">Signal</keyword>
<evidence type="ECO:0000313" key="7">
    <source>
        <dbReference type="Proteomes" id="UP000469452"/>
    </source>
</evidence>
<evidence type="ECO:0008006" key="8">
    <source>
        <dbReference type="Google" id="ProtNLM"/>
    </source>
</evidence>
<evidence type="ECO:0000256" key="4">
    <source>
        <dbReference type="ARBA" id="ARBA00022801"/>
    </source>
</evidence>
<dbReference type="InterPro" id="IPR042269">
    <property type="entry name" value="Ser_carbopepase_S28_SKS"/>
</dbReference>
<dbReference type="InterPro" id="IPR008758">
    <property type="entry name" value="Peptidase_S28"/>
</dbReference>
<dbReference type="Proteomes" id="UP000469452">
    <property type="component" value="Unassembled WGS sequence"/>
</dbReference>
<evidence type="ECO:0000256" key="1">
    <source>
        <dbReference type="ARBA" id="ARBA00011079"/>
    </source>
</evidence>
<comment type="similarity">
    <text evidence="1">Belongs to the peptidase S28 family.</text>
</comment>
<comment type="caution">
    <text evidence="6">The sequence shown here is derived from an EMBL/GenBank/DDBJ whole genome shotgun (WGS) entry which is preliminary data.</text>
</comment>
<dbReference type="GO" id="GO:0070008">
    <property type="term" value="F:serine-type exopeptidase activity"/>
    <property type="evidence" value="ECO:0007669"/>
    <property type="project" value="InterPro"/>
</dbReference>
<reference evidence="6 7" key="1">
    <citation type="submission" date="2019-06" db="EMBL/GenBank/DDBJ databases">
        <title>Genomics analysis of Aphanomyces spp. identifies a new class of oomycete effector associated with host adaptation.</title>
        <authorList>
            <person name="Gaulin E."/>
        </authorList>
    </citation>
    <scope>NUCLEOTIDE SEQUENCE [LARGE SCALE GENOMIC DNA]</scope>
    <source>
        <strain evidence="6 7">E</strain>
    </source>
</reference>
<dbReference type="GO" id="GO:0008239">
    <property type="term" value="F:dipeptidyl-peptidase activity"/>
    <property type="evidence" value="ECO:0007669"/>
    <property type="project" value="TreeGrafter"/>
</dbReference>
<name>A0A6A5AKG2_APHAT</name>
<dbReference type="SUPFAM" id="SSF53474">
    <property type="entry name" value="alpha/beta-Hydrolases"/>
    <property type="match status" value="1"/>
</dbReference>
<dbReference type="PANTHER" id="PTHR11010">
    <property type="entry name" value="PROTEASE S28 PRO-X CARBOXYPEPTIDASE-RELATED"/>
    <property type="match status" value="1"/>
</dbReference>
<organism evidence="6 7">
    <name type="scientific">Aphanomyces astaci</name>
    <name type="common">Crayfish plague agent</name>
    <dbReference type="NCBI Taxonomy" id="112090"/>
    <lineage>
        <taxon>Eukaryota</taxon>
        <taxon>Sar</taxon>
        <taxon>Stramenopiles</taxon>
        <taxon>Oomycota</taxon>
        <taxon>Saprolegniomycetes</taxon>
        <taxon>Saprolegniales</taxon>
        <taxon>Verrucalvaceae</taxon>
        <taxon>Aphanomyces</taxon>
    </lineage>
</organism>
<keyword evidence="2" id="KW-0645">Protease</keyword>
<keyword evidence="4" id="KW-0378">Hydrolase</keyword>
<dbReference type="VEuPathDB" id="FungiDB:H257_11784"/>
<evidence type="ECO:0000256" key="2">
    <source>
        <dbReference type="ARBA" id="ARBA00022670"/>
    </source>
</evidence>
<keyword evidence="5" id="KW-0325">Glycoprotein</keyword>
<dbReference type="Gene3D" id="1.20.120.980">
    <property type="entry name" value="Serine carboxypeptidase S28, SKS domain"/>
    <property type="match status" value="1"/>
</dbReference>